<evidence type="ECO:0000259" key="1">
    <source>
        <dbReference type="PROSITE" id="PS50983"/>
    </source>
</evidence>
<evidence type="ECO:0000313" key="2">
    <source>
        <dbReference type="EMBL" id="TCP34562.1"/>
    </source>
</evidence>
<sequence length="307" mass="32863">MARRLCRRGRPPWRGLGSAVAGLAGLAFLAAPALAGAAGAAALPRVASASVCADQYVLALADPEQIVSVTERAAGPLSFYAERAQGLPTNRRALEEFLVLDVDVVVLDTHDVPQLRRTLPRFGVSVVDLATSAAHFDAVYDEIAKVARAVGQPARGEALVADIRQRLAVLRDRAAQAVGSDRRRLVSYFRPDGGGAGRGTFVHTVLDAAGFENLQARLGFDGWGGIPMEQLVLTPPEAGVTSFFDLRPNAVGNRFGSHPFYRHLARNDALVPIPGRLWPCAGPMLIDAAEALFEARDRYTPLEEARP</sequence>
<dbReference type="InParanoid" id="A0A4R2PGR3"/>
<reference evidence="2 3" key="1">
    <citation type="submission" date="2019-03" db="EMBL/GenBank/DDBJ databases">
        <title>Genomic Encyclopedia of Type Strains, Phase IV (KMG-IV): sequencing the most valuable type-strain genomes for metagenomic binning, comparative biology and taxonomic classification.</title>
        <authorList>
            <person name="Goeker M."/>
        </authorList>
    </citation>
    <scope>NUCLEOTIDE SEQUENCE [LARGE SCALE GENOMIC DNA]</scope>
    <source>
        <strain evidence="2 3">DSM 2132</strain>
    </source>
</reference>
<dbReference type="PANTHER" id="PTHR30535">
    <property type="entry name" value="VITAMIN B12-BINDING PROTEIN"/>
    <property type="match status" value="1"/>
</dbReference>
<dbReference type="GO" id="GO:0071281">
    <property type="term" value="P:cellular response to iron ion"/>
    <property type="evidence" value="ECO:0007669"/>
    <property type="project" value="TreeGrafter"/>
</dbReference>
<dbReference type="InterPro" id="IPR002491">
    <property type="entry name" value="ABC_transptr_periplasmic_BD"/>
</dbReference>
<dbReference type="Gene3D" id="3.40.50.1980">
    <property type="entry name" value="Nitrogenase molybdenum iron protein domain"/>
    <property type="match status" value="1"/>
</dbReference>
<accession>A0A4R2PGR3</accession>
<proteinExistence type="predicted"/>
<dbReference type="SUPFAM" id="SSF53807">
    <property type="entry name" value="Helical backbone' metal receptor"/>
    <property type="match status" value="1"/>
</dbReference>
<dbReference type="OrthoDB" id="1632039at2"/>
<dbReference type="PANTHER" id="PTHR30535:SF34">
    <property type="entry name" value="MOLYBDATE-BINDING PROTEIN MOLA"/>
    <property type="match status" value="1"/>
</dbReference>
<dbReference type="RefSeq" id="WP_132708484.1">
    <property type="nucleotide sequence ID" value="NZ_JACIGF010000005.1"/>
</dbReference>
<protein>
    <submittedName>
        <fullName evidence="2">Iron complex transport system substrate-binding protein</fullName>
    </submittedName>
</protein>
<dbReference type="Pfam" id="PF01497">
    <property type="entry name" value="Peripla_BP_2"/>
    <property type="match status" value="1"/>
</dbReference>
<dbReference type="Proteomes" id="UP000295399">
    <property type="component" value="Unassembled WGS sequence"/>
</dbReference>
<evidence type="ECO:0000313" key="3">
    <source>
        <dbReference type="Proteomes" id="UP000295399"/>
    </source>
</evidence>
<organism evidence="2 3">
    <name type="scientific">Rhodothalassium salexigens DSM 2132</name>
    <dbReference type="NCBI Taxonomy" id="1188247"/>
    <lineage>
        <taxon>Bacteria</taxon>
        <taxon>Pseudomonadati</taxon>
        <taxon>Pseudomonadota</taxon>
        <taxon>Alphaproteobacteria</taxon>
        <taxon>Rhodothalassiales</taxon>
        <taxon>Rhodothalassiaceae</taxon>
        <taxon>Rhodothalassium</taxon>
    </lineage>
</organism>
<keyword evidence="3" id="KW-1185">Reference proteome</keyword>
<dbReference type="EMBL" id="SLXO01000005">
    <property type="protein sequence ID" value="TCP34562.1"/>
    <property type="molecule type" value="Genomic_DNA"/>
</dbReference>
<name>A0A4R2PGR3_RHOSA</name>
<comment type="caution">
    <text evidence="2">The sequence shown here is derived from an EMBL/GenBank/DDBJ whole genome shotgun (WGS) entry which is preliminary data.</text>
</comment>
<dbReference type="FunCoup" id="A0A4R2PGR3">
    <property type="interactions" value="118"/>
</dbReference>
<dbReference type="AlphaFoldDB" id="A0A4R2PGR3"/>
<dbReference type="PROSITE" id="PS50983">
    <property type="entry name" value="FE_B12_PBP"/>
    <property type="match status" value="1"/>
</dbReference>
<gene>
    <name evidence="2" type="ORF">EV659_105192</name>
</gene>
<dbReference type="InterPro" id="IPR050902">
    <property type="entry name" value="ABC_Transporter_SBP"/>
</dbReference>
<feature type="domain" description="Fe/B12 periplasmic-binding" evidence="1">
    <location>
        <begin position="45"/>
        <end position="303"/>
    </location>
</feature>